<organism evidence="2 3">
    <name type="scientific">Conexibacter arvalis</name>
    <dbReference type="NCBI Taxonomy" id="912552"/>
    <lineage>
        <taxon>Bacteria</taxon>
        <taxon>Bacillati</taxon>
        <taxon>Actinomycetota</taxon>
        <taxon>Thermoleophilia</taxon>
        <taxon>Solirubrobacterales</taxon>
        <taxon>Conexibacteraceae</taxon>
        <taxon>Conexibacter</taxon>
    </lineage>
</organism>
<evidence type="ECO:0000313" key="2">
    <source>
        <dbReference type="EMBL" id="MBB4660923.1"/>
    </source>
</evidence>
<dbReference type="InterPro" id="IPR037401">
    <property type="entry name" value="SnoaL-like"/>
</dbReference>
<keyword evidence="3" id="KW-1185">Reference proteome</keyword>
<dbReference type="SUPFAM" id="SSF54427">
    <property type="entry name" value="NTF2-like"/>
    <property type="match status" value="1"/>
</dbReference>
<gene>
    <name evidence="2" type="ORF">BDZ31_000496</name>
</gene>
<dbReference type="Proteomes" id="UP000585272">
    <property type="component" value="Unassembled WGS sequence"/>
</dbReference>
<dbReference type="RefSeq" id="WP_183338644.1">
    <property type="nucleotide sequence ID" value="NZ_JACHNU010000001.1"/>
</dbReference>
<name>A0A840I9L7_9ACTN</name>
<reference evidence="2 3" key="1">
    <citation type="submission" date="2020-08" db="EMBL/GenBank/DDBJ databases">
        <title>Genomic Encyclopedia of Archaeal and Bacterial Type Strains, Phase II (KMG-II): from individual species to whole genera.</title>
        <authorList>
            <person name="Goeker M."/>
        </authorList>
    </citation>
    <scope>NUCLEOTIDE SEQUENCE [LARGE SCALE GENOMIC DNA]</scope>
    <source>
        <strain evidence="2 3">DSM 23288</strain>
    </source>
</reference>
<sequence>MPDPAQVFLAQVDAFNAADLEAFLATYADDAVVNGLGPDPVAGKEALRALYAERFTQRPLRCEVSALHEIGGRWAVAHEQVTGPAGTNELVAVFEVADGAIVRADMSARHPVA</sequence>
<dbReference type="InterPro" id="IPR032710">
    <property type="entry name" value="NTF2-like_dom_sf"/>
</dbReference>
<evidence type="ECO:0000313" key="3">
    <source>
        <dbReference type="Proteomes" id="UP000585272"/>
    </source>
</evidence>
<proteinExistence type="predicted"/>
<comment type="caution">
    <text evidence="2">The sequence shown here is derived from an EMBL/GenBank/DDBJ whole genome shotgun (WGS) entry which is preliminary data.</text>
</comment>
<dbReference type="Gene3D" id="3.10.450.50">
    <property type="match status" value="1"/>
</dbReference>
<dbReference type="AlphaFoldDB" id="A0A840I9L7"/>
<protein>
    <recommendedName>
        <fullName evidence="1">SnoaL-like domain-containing protein</fullName>
    </recommendedName>
</protein>
<dbReference type="Pfam" id="PF12680">
    <property type="entry name" value="SnoaL_2"/>
    <property type="match status" value="1"/>
</dbReference>
<dbReference type="EMBL" id="JACHNU010000001">
    <property type="protein sequence ID" value="MBB4660923.1"/>
    <property type="molecule type" value="Genomic_DNA"/>
</dbReference>
<evidence type="ECO:0000259" key="1">
    <source>
        <dbReference type="Pfam" id="PF12680"/>
    </source>
</evidence>
<feature type="domain" description="SnoaL-like" evidence="1">
    <location>
        <begin position="11"/>
        <end position="103"/>
    </location>
</feature>
<accession>A0A840I9L7</accession>